<keyword evidence="4" id="KW-1185">Reference proteome</keyword>
<evidence type="ECO:0000256" key="1">
    <source>
        <dbReference type="ARBA" id="ARBA00022676"/>
    </source>
</evidence>
<dbReference type="PANTHER" id="PTHR11927">
    <property type="entry name" value="GALACTOSIDE 2-L-FUCOSYLTRANSFERASE"/>
    <property type="match status" value="1"/>
</dbReference>
<keyword evidence="2" id="KW-0808">Transferase</keyword>
<reference evidence="3 4" key="1">
    <citation type="submission" date="2021-05" db="EMBL/GenBank/DDBJ databases">
        <title>The draft genome of Geobacter luticola JCM 17780.</title>
        <authorList>
            <person name="Xu Z."/>
            <person name="Masuda Y."/>
            <person name="Itoh H."/>
            <person name="Senoo K."/>
        </authorList>
    </citation>
    <scope>NUCLEOTIDE SEQUENCE [LARGE SCALE GENOMIC DNA]</scope>
    <source>
        <strain evidence="3 4">JCM 17780</strain>
    </source>
</reference>
<name>A0ABS5SEN8_9BACT</name>
<accession>A0ABS5SEN8</accession>
<evidence type="ECO:0000313" key="4">
    <source>
        <dbReference type="Proteomes" id="UP000756860"/>
    </source>
</evidence>
<evidence type="ECO:0000256" key="2">
    <source>
        <dbReference type="ARBA" id="ARBA00022679"/>
    </source>
</evidence>
<sequence>MIIVKLIGGLGNQMFQYAVGRSLALKHATELKLDRTFLDSEQNGYTRRKFELNCFNLNVQFASPCELLKFAVKDSSVLVKPHLWLRRLWNNVLLKSCVVKEKHFQFDSTVMQCHDNSYLAGYWQSEKYFQSVIDVIRNDFTFCDPLEGVNYKHANLITTTESVSLHVRRGDFIANSKAINFHGTCDLAYYQRAISHIAPIISSPHFFLFSDDPEWVRVNLQLDFPSTIIDNNTGSAGHHDMHLMSLCKHNIIANSSFSWWGAWLNRNPDKIVLAPKRWFNDPSINTEDIIPGWLRIEN</sequence>
<comment type="caution">
    <text evidence="3">The sequence shown here is derived from an EMBL/GenBank/DDBJ whole genome shotgun (WGS) entry which is preliminary data.</text>
</comment>
<dbReference type="EMBL" id="JAHCVK010000002">
    <property type="protein sequence ID" value="MBT0653117.1"/>
    <property type="molecule type" value="Genomic_DNA"/>
</dbReference>
<organism evidence="3 4">
    <name type="scientific">Geomobilimonas luticola</name>
    <dbReference type="NCBI Taxonomy" id="1114878"/>
    <lineage>
        <taxon>Bacteria</taxon>
        <taxon>Pseudomonadati</taxon>
        <taxon>Thermodesulfobacteriota</taxon>
        <taxon>Desulfuromonadia</taxon>
        <taxon>Geobacterales</taxon>
        <taxon>Geobacteraceae</taxon>
        <taxon>Geomobilimonas</taxon>
    </lineage>
</organism>
<evidence type="ECO:0000313" key="3">
    <source>
        <dbReference type="EMBL" id="MBT0653117.1"/>
    </source>
</evidence>
<dbReference type="Proteomes" id="UP000756860">
    <property type="component" value="Unassembled WGS sequence"/>
</dbReference>
<dbReference type="Pfam" id="PF01531">
    <property type="entry name" value="Glyco_transf_11"/>
    <property type="match status" value="1"/>
</dbReference>
<dbReference type="CDD" id="cd11301">
    <property type="entry name" value="Fut1_Fut2_like"/>
    <property type="match status" value="1"/>
</dbReference>
<proteinExistence type="predicted"/>
<gene>
    <name evidence="3" type="ORF">KI810_08625</name>
</gene>
<dbReference type="RefSeq" id="WP_214175098.1">
    <property type="nucleotide sequence ID" value="NZ_JAHCVK010000002.1"/>
</dbReference>
<dbReference type="InterPro" id="IPR002516">
    <property type="entry name" value="Glyco_trans_11"/>
</dbReference>
<protein>
    <submittedName>
        <fullName evidence="3">Alpha-1,2-fucosyltransferase</fullName>
    </submittedName>
</protein>
<dbReference type="PANTHER" id="PTHR11927:SF9">
    <property type="entry name" value="L-FUCOSYLTRANSFERASE"/>
    <property type="match status" value="1"/>
</dbReference>
<dbReference type="Gene3D" id="3.40.50.11350">
    <property type="match status" value="1"/>
</dbReference>
<keyword evidence="1" id="KW-0328">Glycosyltransferase</keyword>